<name>A0A4Q9QG71_9GAMM</name>
<accession>A0A4Q9QG71</accession>
<dbReference type="AlphaFoldDB" id="A0A4Q9QG71"/>
<gene>
    <name evidence="3" type="ORF">DNK06_24800</name>
</gene>
<dbReference type="PROSITE" id="PS51257">
    <property type="entry name" value="PROKAR_LIPOPROTEIN"/>
    <property type="match status" value="1"/>
</dbReference>
<protein>
    <recommendedName>
        <fullName evidence="2">DUF2846 domain-containing protein</fullName>
    </recommendedName>
</protein>
<dbReference type="RefSeq" id="WP_131182632.1">
    <property type="nucleotide sequence ID" value="NZ_QJUI01000044.1"/>
</dbReference>
<organism evidence="3 4">
    <name type="scientific">Phytopseudomonas daroniae</name>
    <dbReference type="NCBI Taxonomy" id="2487519"/>
    <lineage>
        <taxon>Bacteria</taxon>
        <taxon>Pseudomonadati</taxon>
        <taxon>Pseudomonadota</taxon>
        <taxon>Gammaproteobacteria</taxon>
        <taxon>Pseudomonadales</taxon>
        <taxon>Pseudomonadaceae</taxon>
        <taxon>Phytopseudomonas</taxon>
    </lineage>
</organism>
<dbReference type="Pfam" id="PF11008">
    <property type="entry name" value="DUF2846"/>
    <property type="match status" value="1"/>
</dbReference>
<keyword evidence="4" id="KW-1185">Reference proteome</keyword>
<dbReference type="InterPro" id="IPR022548">
    <property type="entry name" value="DUF2846"/>
</dbReference>
<evidence type="ECO:0000313" key="3">
    <source>
        <dbReference type="EMBL" id="TBU71091.1"/>
    </source>
</evidence>
<evidence type="ECO:0000313" key="4">
    <source>
        <dbReference type="Proteomes" id="UP000292302"/>
    </source>
</evidence>
<dbReference type="OrthoDB" id="7375569at2"/>
<proteinExistence type="predicted"/>
<dbReference type="InterPro" id="IPR016596">
    <property type="entry name" value="UCP012335"/>
</dbReference>
<dbReference type="Proteomes" id="UP000292302">
    <property type="component" value="Unassembled WGS sequence"/>
</dbReference>
<evidence type="ECO:0000256" key="1">
    <source>
        <dbReference type="SAM" id="SignalP"/>
    </source>
</evidence>
<feature type="chain" id="PRO_5020552010" description="DUF2846 domain-containing protein" evidence="1">
    <location>
        <begin position="29"/>
        <end position="149"/>
    </location>
</feature>
<dbReference type="EMBL" id="QJUI01000044">
    <property type="protein sequence ID" value="TBU71091.1"/>
    <property type="molecule type" value="Genomic_DNA"/>
</dbReference>
<feature type="domain" description="DUF2846" evidence="2">
    <location>
        <begin position="42"/>
        <end position="126"/>
    </location>
</feature>
<feature type="signal peptide" evidence="1">
    <location>
        <begin position="1"/>
        <end position="28"/>
    </location>
</feature>
<comment type="caution">
    <text evidence="3">The sequence shown here is derived from an EMBL/GenBank/DDBJ whole genome shotgun (WGS) entry which is preliminary data.</text>
</comment>
<keyword evidence="1" id="KW-0732">Signal</keyword>
<dbReference type="PIRSF" id="PIRSF012335">
    <property type="entry name" value="UCP012335"/>
    <property type="match status" value="1"/>
</dbReference>
<evidence type="ECO:0000259" key="2">
    <source>
        <dbReference type="Pfam" id="PF11008"/>
    </source>
</evidence>
<sequence length="149" mass="15902">MLKKLIASSALLASLVLTGCSSVPMAPAEQDSAMKQFTAPTADKAGLYIYRNSFAGKALKKSVSLDGQMLGETANKVYFYKEIAPGKHVISTESEFSDNALTFQADGGKNYFVRQYIKMGVFVGGAGVEMVDDAIGMKGVRDSKLAISQ</sequence>
<reference evidence="3 4" key="1">
    <citation type="submission" date="2018-06" db="EMBL/GenBank/DDBJ databases">
        <title>Three novel Pseudomonas species isolated from symptomatic oak.</title>
        <authorList>
            <person name="Bueno-Gonzalez V."/>
            <person name="Brady C."/>
        </authorList>
    </citation>
    <scope>NUCLEOTIDE SEQUENCE [LARGE SCALE GENOMIC DNA]</scope>
    <source>
        <strain evidence="3 4">P9A</strain>
    </source>
</reference>